<organism evidence="5 6">
    <name type="scientific">Heterorhabditis bacteriophora</name>
    <name type="common">Entomopathogenic nematode worm</name>
    <dbReference type="NCBI Taxonomy" id="37862"/>
    <lineage>
        <taxon>Eukaryota</taxon>
        <taxon>Metazoa</taxon>
        <taxon>Ecdysozoa</taxon>
        <taxon>Nematoda</taxon>
        <taxon>Chromadorea</taxon>
        <taxon>Rhabditida</taxon>
        <taxon>Rhabditina</taxon>
        <taxon>Rhabditomorpha</taxon>
        <taxon>Strongyloidea</taxon>
        <taxon>Heterorhabditidae</taxon>
        <taxon>Heterorhabditis</taxon>
    </lineage>
</organism>
<keyword evidence="5" id="KW-1185">Reference proteome</keyword>
<dbReference type="PANTHER" id="PTHR12895">
    <property type="entry name" value="DYMECLIN"/>
    <property type="match status" value="1"/>
</dbReference>
<name>A0A1I7X2M7_HETBA</name>
<dbReference type="InterPro" id="IPR019142">
    <property type="entry name" value="Dymeclin"/>
</dbReference>
<evidence type="ECO:0000313" key="5">
    <source>
        <dbReference type="Proteomes" id="UP000095283"/>
    </source>
</evidence>
<dbReference type="Pfam" id="PF09742">
    <property type="entry name" value="Dymeclin"/>
    <property type="match status" value="1"/>
</dbReference>
<evidence type="ECO:0000313" key="6">
    <source>
        <dbReference type="WBParaSite" id="Hba_11707"/>
    </source>
</evidence>
<protein>
    <recommendedName>
        <fullName evidence="2">Dymeclin</fullName>
    </recommendedName>
</protein>
<dbReference type="WBParaSite" id="Hba_11707">
    <property type="protein sequence ID" value="Hba_11707"/>
    <property type="gene ID" value="Hba_11707"/>
</dbReference>
<evidence type="ECO:0000256" key="4">
    <source>
        <dbReference type="ARBA" id="ARBA00023288"/>
    </source>
</evidence>
<dbReference type="AlphaFoldDB" id="A0A1I7X2M7"/>
<dbReference type="PANTHER" id="PTHR12895:SF9">
    <property type="entry name" value="DYMECLIN"/>
    <property type="match status" value="1"/>
</dbReference>
<keyword evidence="4" id="KW-0449">Lipoprotein</keyword>
<evidence type="ECO:0000256" key="1">
    <source>
        <dbReference type="ARBA" id="ARBA00010603"/>
    </source>
</evidence>
<dbReference type="GO" id="GO:0007030">
    <property type="term" value="P:Golgi organization"/>
    <property type="evidence" value="ECO:0007669"/>
    <property type="project" value="TreeGrafter"/>
</dbReference>
<sequence length="79" mass="9687">MMEIIEKEAISWPTDRLAKFPNFRFRYVEDDNTVDFFVPYVWRLVMQHSDIYFDPTRVKLFNAHTLFPLSRSRYDFTSK</sequence>
<proteinExistence type="inferred from homology"/>
<dbReference type="Proteomes" id="UP000095283">
    <property type="component" value="Unplaced"/>
</dbReference>
<evidence type="ECO:0000256" key="2">
    <source>
        <dbReference type="ARBA" id="ARBA00015736"/>
    </source>
</evidence>
<comment type="similarity">
    <text evidence="1">Belongs to the dymeclin family.</text>
</comment>
<dbReference type="GO" id="GO:0005794">
    <property type="term" value="C:Golgi apparatus"/>
    <property type="evidence" value="ECO:0007669"/>
    <property type="project" value="TreeGrafter"/>
</dbReference>
<accession>A0A1I7X2M7</accession>
<reference evidence="6" key="1">
    <citation type="submission" date="2016-11" db="UniProtKB">
        <authorList>
            <consortium name="WormBaseParasite"/>
        </authorList>
    </citation>
    <scope>IDENTIFICATION</scope>
</reference>
<evidence type="ECO:0000256" key="3">
    <source>
        <dbReference type="ARBA" id="ARBA00022707"/>
    </source>
</evidence>
<keyword evidence="3" id="KW-0519">Myristate</keyword>